<sequence>MPVTNQNSFSRDRRRGAFLRAVVYARAYPGVFNVHLAQAFHAAFVHRHVSSTACRPSICPGCRFAGERRHHARKDRGQGQAR</sequence>
<organism evidence="1 2">
    <name type="scientific">Agrobacterium genomosp. 13 str. CFBP 6927</name>
    <dbReference type="NCBI Taxonomy" id="1183428"/>
    <lineage>
        <taxon>Bacteria</taxon>
        <taxon>Pseudomonadati</taxon>
        <taxon>Pseudomonadota</taxon>
        <taxon>Alphaproteobacteria</taxon>
        <taxon>Hyphomicrobiales</taxon>
        <taxon>Rhizobiaceae</taxon>
        <taxon>Rhizobium/Agrobacterium group</taxon>
        <taxon>Agrobacterium</taxon>
        <taxon>Agrobacterium tumefaciens complex</taxon>
    </lineage>
</organism>
<proteinExistence type="predicted"/>
<dbReference type="Proteomes" id="UP000191812">
    <property type="component" value="Unassembled WGS sequence"/>
</dbReference>
<gene>
    <name evidence="1" type="ORF">AGR13a_Cc260065</name>
</gene>
<keyword evidence="2" id="KW-1185">Reference proteome</keyword>
<protein>
    <submittedName>
        <fullName evidence="1">Uncharacterized protein</fullName>
    </submittedName>
</protein>
<name>A0ABP2BJN9_9HYPH</name>
<accession>A0ABP2BJN9</accession>
<comment type="caution">
    <text evidence="1">The sequence shown here is derived from an EMBL/GenBank/DDBJ whole genome shotgun (WGS) entry which is preliminary data.</text>
</comment>
<evidence type="ECO:0000313" key="2">
    <source>
        <dbReference type="Proteomes" id="UP000191812"/>
    </source>
</evidence>
<reference evidence="1 2" key="1">
    <citation type="submission" date="2016-01" db="EMBL/GenBank/DDBJ databases">
        <authorList>
            <person name="Regsiter A."/>
            <person name="william w."/>
        </authorList>
    </citation>
    <scope>NUCLEOTIDE SEQUENCE [LARGE SCALE GENOMIC DNA]</scope>
    <source>
        <strain evidence="1 2">CFBP 6927</strain>
    </source>
</reference>
<evidence type="ECO:0000313" key="1">
    <source>
        <dbReference type="EMBL" id="CUX28243.1"/>
    </source>
</evidence>
<dbReference type="EMBL" id="FBWH01000019">
    <property type="protein sequence ID" value="CUX28243.1"/>
    <property type="molecule type" value="Genomic_DNA"/>
</dbReference>